<dbReference type="EMBL" id="JAAWWL010000002">
    <property type="protein sequence ID" value="NKI32826.1"/>
    <property type="molecule type" value="Genomic_DNA"/>
</dbReference>
<keyword evidence="1" id="KW-0812">Transmembrane</keyword>
<protein>
    <submittedName>
        <fullName evidence="2">Tetratricopeptide repeat protein</fullName>
    </submittedName>
</protein>
<dbReference type="Pfam" id="PF13174">
    <property type="entry name" value="TPR_6"/>
    <property type="match status" value="1"/>
</dbReference>
<evidence type="ECO:0000313" key="2">
    <source>
        <dbReference type="EMBL" id="NKI32826.1"/>
    </source>
</evidence>
<dbReference type="SMART" id="SM00028">
    <property type="entry name" value="TPR"/>
    <property type="match status" value="3"/>
</dbReference>
<feature type="transmembrane region" description="Helical" evidence="1">
    <location>
        <begin position="50"/>
        <end position="69"/>
    </location>
</feature>
<proteinExistence type="predicted"/>
<dbReference type="InterPro" id="IPR019734">
    <property type="entry name" value="TPR_rpt"/>
</dbReference>
<sequence length="252" mass="27933">MATYKKRGYKPKNKVEKEIEEIEGSTTAEVFSTLDESASKTEAWVSKNQNYILGVIGAIAIGVLGYLAYTQFVQKPKETEASNELYYPQQFFDQAMQNTEQKDSLLTLALNGADGKFGFLDIIDEYSGTKAANLARYSAGMAYLNQQNYQEAISYLEEFSSDDEILGALAKGGIGDAFSQLNQPVDALDYYEKAIAHSSNDFTTPKFLYKAGILALNTNDKDKAVGFFERIKEEFPNSSQANDIEVLLGMAK</sequence>
<dbReference type="Pfam" id="PF13432">
    <property type="entry name" value="TPR_16"/>
    <property type="match status" value="1"/>
</dbReference>
<dbReference type="RefSeq" id="WP_168552998.1">
    <property type="nucleotide sequence ID" value="NZ_JAAWWL010000002.1"/>
</dbReference>
<evidence type="ECO:0000313" key="3">
    <source>
        <dbReference type="Proteomes" id="UP000718451"/>
    </source>
</evidence>
<keyword evidence="1" id="KW-1133">Transmembrane helix</keyword>
<dbReference type="Proteomes" id="UP000718451">
    <property type="component" value="Unassembled WGS sequence"/>
</dbReference>
<reference evidence="2 3" key="1">
    <citation type="submission" date="2020-04" db="EMBL/GenBank/DDBJ databases">
        <authorList>
            <person name="Yoon J."/>
        </authorList>
    </citation>
    <scope>NUCLEOTIDE SEQUENCE [LARGE SCALE GENOMIC DNA]</scope>
    <source>
        <strain evidence="2 3">DJ-13</strain>
    </source>
</reference>
<keyword evidence="3" id="KW-1185">Reference proteome</keyword>
<dbReference type="Gene3D" id="1.25.40.10">
    <property type="entry name" value="Tetratricopeptide repeat domain"/>
    <property type="match status" value="1"/>
</dbReference>
<accession>A0ABX1GUW7</accession>
<dbReference type="InterPro" id="IPR011990">
    <property type="entry name" value="TPR-like_helical_dom_sf"/>
</dbReference>
<gene>
    <name evidence="2" type="ORF">HCU67_12790</name>
</gene>
<organism evidence="2 3">
    <name type="scientific">Croceivirga thetidis</name>
    <dbReference type="NCBI Taxonomy" id="2721623"/>
    <lineage>
        <taxon>Bacteria</taxon>
        <taxon>Pseudomonadati</taxon>
        <taxon>Bacteroidota</taxon>
        <taxon>Flavobacteriia</taxon>
        <taxon>Flavobacteriales</taxon>
        <taxon>Flavobacteriaceae</taxon>
        <taxon>Croceivirga</taxon>
    </lineage>
</organism>
<dbReference type="SUPFAM" id="SSF48452">
    <property type="entry name" value="TPR-like"/>
    <property type="match status" value="1"/>
</dbReference>
<keyword evidence="1" id="KW-0472">Membrane</keyword>
<name>A0ABX1GUW7_9FLAO</name>
<comment type="caution">
    <text evidence="2">The sequence shown here is derived from an EMBL/GenBank/DDBJ whole genome shotgun (WGS) entry which is preliminary data.</text>
</comment>
<evidence type="ECO:0000256" key="1">
    <source>
        <dbReference type="SAM" id="Phobius"/>
    </source>
</evidence>